<keyword evidence="1" id="KW-0472">Membrane</keyword>
<sequence length="256" mass="26749">MGVSTFIKLGKTAVQGKAALDSFDAHDATHNATKLGKKAATAPLRAWENIPRWVVRGLQLLVALVAAGFYGRRPGEPQAPGWVYVFGVIIGGLSAVTAVAFAVAGALSAFSARCRTYRLFAWDATLFVLWIVVFGVTYSIFHGHDDKGDDKGASSRTMKGVAWLDLASAVLWLVSAVYGAIKTFVGGKVDDVAGRVTGRVAGKVDGVHGRVAGKVDGVTGQVAGKVDGATGRVAEKLFGPKKGPDPASKEGGFYEV</sequence>
<evidence type="ECO:0000256" key="1">
    <source>
        <dbReference type="SAM" id="Phobius"/>
    </source>
</evidence>
<gene>
    <name evidence="2" type="ORF">B0T26DRAFT_682003</name>
</gene>
<name>A0AA39ZQM7_9PEZI</name>
<protein>
    <recommendedName>
        <fullName evidence="4">MARVEL domain-containing protein</fullName>
    </recommendedName>
</protein>
<feature type="transmembrane region" description="Helical" evidence="1">
    <location>
        <begin position="53"/>
        <end position="70"/>
    </location>
</feature>
<reference evidence="2" key="1">
    <citation type="submission" date="2023-06" db="EMBL/GenBank/DDBJ databases">
        <title>Genome-scale phylogeny and comparative genomics of the fungal order Sordariales.</title>
        <authorList>
            <consortium name="Lawrence Berkeley National Laboratory"/>
            <person name="Hensen N."/>
            <person name="Bonometti L."/>
            <person name="Westerberg I."/>
            <person name="Brannstrom I.O."/>
            <person name="Guillou S."/>
            <person name="Cros-Aarteil S."/>
            <person name="Calhoun S."/>
            <person name="Haridas S."/>
            <person name="Kuo A."/>
            <person name="Mondo S."/>
            <person name="Pangilinan J."/>
            <person name="Riley R."/>
            <person name="LaButti K."/>
            <person name="Andreopoulos B."/>
            <person name="Lipzen A."/>
            <person name="Chen C."/>
            <person name="Yanf M."/>
            <person name="Daum C."/>
            <person name="Ng V."/>
            <person name="Clum A."/>
            <person name="Steindorff A."/>
            <person name="Ohm R."/>
            <person name="Martin F."/>
            <person name="Silar P."/>
            <person name="Natvig D."/>
            <person name="Lalanne C."/>
            <person name="Gautier V."/>
            <person name="Ament-velasquez S.L."/>
            <person name="Kruys A."/>
            <person name="Hutchinson M.I."/>
            <person name="Powell A.J."/>
            <person name="Barry K."/>
            <person name="Miller A.N."/>
            <person name="Grigoriev I.V."/>
            <person name="Debuchy R."/>
            <person name="Gladieux P."/>
            <person name="Thoren M.H."/>
            <person name="Johannesson H."/>
        </authorList>
    </citation>
    <scope>NUCLEOTIDE SEQUENCE</scope>
    <source>
        <strain evidence="2">SMH2392-1A</strain>
    </source>
</reference>
<organism evidence="2 3">
    <name type="scientific">Lasiosphaeria miniovina</name>
    <dbReference type="NCBI Taxonomy" id="1954250"/>
    <lineage>
        <taxon>Eukaryota</taxon>
        <taxon>Fungi</taxon>
        <taxon>Dikarya</taxon>
        <taxon>Ascomycota</taxon>
        <taxon>Pezizomycotina</taxon>
        <taxon>Sordariomycetes</taxon>
        <taxon>Sordariomycetidae</taxon>
        <taxon>Sordariales</taxon>
        <taxon>Lasiosphaeriaceae</taxon>
        <taxon>Lasiosphaeria</taxon>
    </lineage>
</organism>
<dbReference type="RefSeq" id="XP_060289569.1">
    <property type="nucleotide sequence ID" value="XM_060440709.1"/>
</dbReference>
<dbReference type="AlphaFoldDB" id="A0AA39ZQM7"/>
<evidence type="ECO:0008006" key="4">
    <source>
        <dbReference type="Google" id="ProtNLM"/>
    </source>
</evidence>
<dbReference type="EMBL" id="JAUIRO010000009">
    <property type="protein sequence ID" value="KAK0701905.1"/>
    <property type="molecule type" value="Genomic_DNA"/>
</dbReference>
<feature type="transmembrane region" description="Helical" evidence="1">
    <location>
        <begin position="161"/>
        <end position="181"/>
    </location>
</feature>
<dbReference type="Proteomes" id="UP001172101">
    <property type="component" value="Unassembled WGS sequence"/>
</dbReference>
<keyword evidence="3" id="KW-1185">Reference proteome</keyword>
<dbReference type="PANTHER" id="PTHR42083">
    <property type="entry name" value="MARVEL DOMAIN-CONTAINING PROTEIN"/>
    <property type="match status" value="1"/>
</dbReference>
<dbReference type="GeneID" id="85323979"/>
<accession>A0AA39ZQM7</accession>
<keyword evidence="1" id="KW-0812">Transmembrane</keyword>
<comment type="caution">
    <text evidence="2">The sequence shown here is derived from an EMBL/GenBank/DDBJ whole genome shotgun (WGS) entry which is preliminary data.</text>
</comment>
<feature type="transmembrane region" description="Helical" evidence="1">
    <location>
        <begin position="82"/>
        <end position="107"/>
    </location>
</feature>
<feature type="transmembrane region" description="Helical" evidence="1">
    <location>
        <begin position="119"/>
        <end position="141"/>
    </location>
</feature>
<dbReference type="PANTHER" id="PTHR42083:SF1">
    <property type="entry name" value="MARVEL DOMAIN-CONTAINING PROTEIN"/>
    <property type="match status" value="1"/>
</dbReference>
<proteinExistence type="predicted"/>
<evidence type="ECO:0000313" key="3">
    <source>
        <dbReference type="Proteomes" id="UP001172101"/>
    </source>
</evidence>
<evidence type="ECO:0000313" key="2">
    <source>
        <dbReference type="EMBL" id="KAK0701905.1"/>
    </source>
</evidence>
<keyword evidence="1" id="KW-1133">Transmembrane helix</keyword>